<organism evidence="2 3">
    <name type="scientific">Nostoc flagelliforme FACHB-838</name>
    <dbReference type="NCBI Taxonomy" id="2692904"/>
    <lineage>
        <taxon>Bacteria</taxon>
        <taxon>Bacillati</taxon>
        <taxon>Cyanobacteriota</taxon>
        <taxon>Cyanophyceae</taxon>
        <taxon>Nostocales</taxon>
        <taxon>Nostocaceae</taxon>
        <taxon>Nostoc</taxon>
    </lineage>
</organism>
<dbReference type="Proteomes" id="UP000623440">
    <property type="component" value="Unassembled WGS sequence"/>
</dbReference>
<name>A0ABR8DQG2_9NOSO</name>
<keyword evidence="3" id="KW-1185">Reference proteome</keyword>
<dbReference type="InterPro" id="IPR024996">
    <property type="entry name" value="RNaseH_pPIWI_RE"/>
</dbReference>
<proteinExistence type="predicted"/>
<comment type="caution">
    <text evidence="2">The sequence shown here is derived from an EMBL/GenBank/DDBJ whole genome shotgun (WGS) entry which is preliminary data.</text>
</comment>
<sequence>MIEKKARHIIETFVEDSRTKEELKKLPPALEIPSASSATGLFRLSATNKTGCVAYLSVARELPQRKARGQSCYRSTYTLVKKTDDSKEPICNKAGLKVYHLTKQAPFAGRWPTPNPLEIVVTLRQPEDNPDDLAALVESLRYGFGHYSDWTALPAPLFFERVVRDYISDFAIADEDIESEQD</sequence>
<dbReference type="Pfam" id="PF13032">
    <property type="entry name" value="RNaseH_pPIWI_RE"/>
    <property type="match status" value="1"/>
</dbReference>
<gene>
    <name evidence="2" type="ORF">H6G97_19715</name>
</gene>
<dbReference type="EMBL" id="JACJSI010000039">
    <property type="protein sequence ID" value="MBD2531699.1"/>
    <property type="molecule type" value="Genomic_DNA"/>
</dbReference>
<evidence type="ECO:0000313" key="3">
    <source>
        <dbReference type="Proteomes" id="UP000623440"/>
    </source>
</evidence>
<evidence type="ECO:0000259" key="1">
    <source>
        <dbReference type="Pfam" id="PF13032"/>
    </source>
</evidence>
<protein>
    <submittedName>
        <fullName evidence="2">RNAseH domain-containing protein</fullName>
    </submittedName>
</protein>
<reference evidence="2 3" key="1">
    <citation type="journal article" date="2020" name="ISME J.">
        <title>Comparative genomics reveals insights into cyanobacterial evolution and habitat adaptation.</title>
        <authorList>
            <person name="Chen M.Y."/>
            <person name="Teng W.K."/>
            <person name="Zhao L."/>
            <person name="Hu C.X."/>
            <person name="Zhou Y.K."/>
            <person name="Han B.P."/>
            <person name="Song L.R."/>
            <person name="Shu W.S."/>
        </authorList>
    </citation>
    <scope>NUCLEOTIDE SEQUENCE [LARGE SCALE GENOMIC DNA]</scope>
    <source>
        <strain evidence="2 3">FACHB-838</strain>
    </source>
</reference>
<feature type="domain" description="pPIWI-RE RNaseH" evidence="1">
    <location>
        <begin position="16"/>
        <end position="168"/>
    </location>
</feature>
<accession>A0ABR8DQG2</accession>
<evidence type="ECO:0000313" key="2">
    <source>
        <dbReference type="EMBL" id="MBD2531699.1"/>
    </source>
</evidence>